<sequence>MSVSGIKFEGESEKLYVKTVEGETQKKRGPQRILARFFYITPEVKKEGRQIKHLEGADITYEDPDCFDKFLEFVKTQTTVYAQLNASFMIGHDRFREKVSAVKWISAAATIKERMVYSTTFSAFATKKDLFKVEIADADELTLANFVNKFLKEAGGSKITNFCGKDCQHCD</sequence>
<dbReference type="GO" id="GO:0015629">
    <property type="term" value="C:actin cytoskeleton"/>
    <property type="evidence" value="ECO:0000318"/>
    <property type="project" value="GO_Central"/>
</dbReference>
<reference evidence="2" key="2">
    <citation type="submission" date="2025-08" db="UniProtKB">
        <authorList>
            <consortium name="Ensembl"/>
        </authorList>
    </citation>
    <scope>IDENTIFICATION</scope>
</reference>
<evidence type="ECO:0000313" key="3">
    <source>
        <dbReference type="Proteomes" id="UP000008144"/>
    </source>
</evidence>
<dbReference type="Ensembl" id="ENSCINT00000004593.3">
    <property type="protein sequence ID" value="ENSCINP00000004593.3"/>
    <property type="gene ID" value="ENSCING00000002227.3"/>
</dbReference>
<dbReference type="GO" id="GO:0005737">
    <property type="term" value="C:cytoplasm"/>
    <property type="evidence" value="ECO:0000318"/>
    <property type="project" value="GO_Central"/>
</dbReference>
<proteinExistence type="predicted"/>
<dbReference type="KEGG" id="cin:100175175"/>
<dbReference type="OMA" id="DTRICYA"/>
<evidence type="ECO:0000259" key="1">
    <source>
        <dbReference type="Pfam" id="PF00241"/>
    </source>
</evidence>
<dbReference type="GO" id="GO:0051015">
    <property type="term" value="F:actin filament binding"/>
    <property type="evidence" value="ECO:0000318"/>
    <property type="project" value="GO_Central"/>
</dbReference>
<dbReference type="GO" id="GO:0030043">
    <property type="term" value="P:actin filament fragmentation"/>
    <property type="evidence" value="ECO:0000318"/>
    <property type="project" value="GO_Central"/>
</dbReference>
<accession>F6X3K4</accession>
<organism evidence="2 3">
    <name type="scientific">Ciona intestinalis</name>
    <name type="common">Transparent sea squirt</name>
    <name type="synonym">Ascidia intestinalis</name>
    <dbReference type="NCBI Taxonomy" id="7719"/>
    <lineage>
        <taxon>Eukaryota</taxon>
        <taxon>Metazoa</taxon>
        <taxon>Chordata</taxon>
        <taxon>Tunicata</taxon>
        <taxon>Ascidiacea</taxon>
        <taxon>Phlebobranchia</taxon>
        <taxon>Cionidae</taxon>
        <taxon>Ciona</taxon>
    </lineage>
</organism>
<accession>A0A1W2WHG1</accession>
<keyword evidence="3" id="KW-1185">Reference proteome</keyword>
<dbReference type="Pfam" id="PF00241">
    <property type="entry name" value="Cofilin_ADF"/>
    <property type="match status" value="1"/>
</dbReference>
<name>F6X3K4_CIOIN</name>
<feature type="domain" description="ADF-H" evidence="1">
    <location>
        <begin position="46"/>
        <end position="149"/>
    </location>
</feature>
<dbReference type="RefSeq" id="XP_002130999.1">
    <property type="nucleotide sequence ID" value="XM_002130963.5"/>
</dbReference>
<dbReference type="GeneID" id="100175175"/>
<reference evidence="2" key="3">
    <citation type="submission" date="2025-09" db="UniProtKB">
        <authorList>
            <consortium name="Ensembl"/>
        </authorList>
    </citation>
    <scope>IDENTIFICATION</scope>
</reference>
<gene>
    <name evidence="2" type="primary">LOC100175175</name>
</gene>
<dbReference type="HOGENOM" id="CLU_1626462_0_0_1"/>
<dbReference type="Gene3D" id="3.40.20.10">
    <property type="entry name" value="Severin"/>
    <property type="match status" value="1"/>
</dbReference>
<dbReference type="InParanoid" id="F6X3K4"/>
<dbReference type="AlphaFoldDB" id="F6X3K4"/>
<dbReference type="InterPro" id="IPR002108">
    <property type="entry name" value="ADF-H"/>
</dbReference>
<evidence type="ECO:0000313" key="2">
    <source>
        <dbReference type="Ensembl" id="ENSCINP00000004593.3"/>
    </source>
</evidence>
<dbReference type="SUPFAM" id="SSF55753">
    <property type="entry name" value="Actin depolymerizing proteins"/>
    <property type="match status" value="1"/>
</dbReference>
<dbReference type="Proteomes" id="UP000008144">
    <property type="component" value="Unassembled WGS sequence"/>
</dbReference>
<accession>F6YMY8</accession>
<protein>
    <submittedName>
        <fullName evidence="2">Uncharacterized LOC100175175</fullName>
    </submittedName>
</protein>
<dbReference type="GO" id="GO:0051014">
    <property type="term" value="P:actin filament severing"/>
    <property type="evidence" value="ECO:0000318"/>
    <property type="project" value="GO_Central"/>
</dbReference>
<reference evidence="3" key="1">
    <citation type="journal article" date="2002" name="Science">
        <title>The draft genome of Ciona intestinalis: insights into chordate and vertebrate origins.</title>
        <authorList>
            <person name="Dehal P."/>
            <person name="Satou Y."/>
            <person name="Campbell R.K."/>
            <person name="Chapman J."/>
            <person name="Degnan B."/>
            <person name="De Tomaso A."/>
            <person name="Davidson B."/>
            <person name="Di Gregorio A."/>
            <person name="Gelpke M."/>
            <person name="Goodstein D.M."/>
            <person name="Harafuji N."/>
            <person name="Hastings K.E."/>
            <person name="Ho I."/>
            <person name="Hotta K."/>
            <person name="Huang W."/>
            <person name="Kawashima T."/>
            <person name="Lemaire P."/>
            <person name="Martinez D."/>
            <person name="Meinertzhagen I.A."/>
            <person name="Necula S."/>
            <person name="Nonaka M."/>
            <person name="Putnam N."/>
            <person name="Rash S."/>
            <person name="Saiga H."/>
            <person name="Satake M."/>
            <person name="Terry A."/>
            <person name="Yamada L."/>
            <person name="Wang H.G."/>
            <person name="Awazu S."/>
            <person name="Azumi K."/>
            <person name="Boore J."/>
            <person name="Branno M."/>
            <person name="Chin-Bow S."/>
            <person name="DeSantis R."/>
            <person name="Doyle S."/>
            <person name="Francino P."/>
            <person name="Keys D.N."/>
            <person name="Haga S."/>
            <person name="Hayashi H."/>
            <person name="Hino K."/>
            <person name="Imai K.S."/>
            <person name="Inaba K."/>
            <person name="Kano S."/>
            <person name="Kobayashi K."/>
            <person name="Kobayashi M."/>
            <person name="Lee B.I."/>
            <person name="Makabe K.W."/>
            <person name="Manohar C."/>
            <person name="Matassi G."/>
            <person name="Medina M."/>
            <person name="Mochizuki Y."/>
            <person name="Mount S."/>
            <person name="Morishita T."/>
            <person name="Miura S."/>
            <person name="Nakayama A."/>
            <person name="Nishizaka S."/>
            <person name="Nomoto H."/>
            <person name="Ohta F."/>
            <person name="Oishi K."/>
            <person name="Rigoutsos I."/>
            <person name="Sano M."/>
            <person name="Sasaki A."/>
            <person name="Sasakura Y."/>
            <person name="Shoguchi E."/>
            <person name="Shin-i T."/>
            <person name="Spagnuolo A."/>
            <person name="Stainier D."/>
            <person name="Suzuki M.M."/>
            <person name="Tassy O."/>
            <person name="Takatori N."/>
            <person name="Tokuoka M."/>
            <person name="Yagi K."/>
            <person name="Yoshizaki F."/>
            <person name="Wada S."/>
            <person name="Zhang C."/>
            <person name="Hyatt P.D."/>
            <person name="Larimer F."/>
            <person name="Detter C."/>
            <person name="Doggett N."/>
            <person name="Glavina T."/>
            <person name="Hawkins T."/>
            <person name="Richardson P."/>
            <person name="Lucas S."/>
            <person name="Kohara Y."/>
            <person name="Levine M."/>
            <person name="Satoh N."/>
            <person name="Rokhsar D.S."/>
        </authorList>
    </citation>
    <scope>NUCLEOTIDE SEQUENCE [LARGE SCALE GENOMIC DNA]</scope>
</reference>
<dbReference type="GeneTree" id="ENSGT00950000183000"/>
<dbReference type="InterPro" id="IPR029006">
    <property type="entry name" value="ADF-H/Gelsolin-like_dom_sf"/>
</dbReference>